<gene>
    <name evidence="1" type="ORF">E4K67_14910</name>
</gene>
<organism evidence="1 2">
    <name type="scientific">Desulfosporosinus fructosivorans</name>
    <dbReference type="NCBI Taxonomy" id="2018669"/>
    <lineage>
        <taxon>Bacteria</taxon>
        <taxon>Bacillati</taxon>
        <taxon>Bacillota</taxon>
        <taxon>Clostridia</taxon>
        <taxon>Eubacteriales</taxon>
        <taxon>Desulfitobacteriaceae</taxon>
        <taxon>Desulfosporosinus</taxon>
    </lineage>
</organism>
<reference evidence="1 2" key="1">
    <citation type="submission" date="2019-03" db="EMBL/GenBank/DDBJ databases">
        <title>Draft Genome Sequence of Desulfosporosinus fructosivorans Strain 63.6F, Isolated from Marine Sediment in the Baltic Sea.</title>
        <authorList>
            <person name="Hausmann B."/>
            <person name="Vandieken V."/>
            <person name="Pjevac P."/>
            <person name="Schreck K."/>
            <person name="Herbold C.W."/>
            <person name="Loy A."/>
        </authorList>
    </citation>
    <scope>NUCLEOTIDE SEQUENCE [LARGE SCALE GENOMIC DNA]</scope>
    <source>
        <strain evidence="1 2">63.6F</strain>
    </source>
</reference>
<keyword evidence="2" id="KW-1185">Reference proteome</keyword>
<evidence type="ECO:0000313" key="2">
    <source>
        <dbReference type="Proteomes" id="UP000298460"/>
    </source>
</evidence>
<dbReference type="AlphaFoldDB" id="A0A4Z0R319"/>
<dbReference type="EMBL" id="SPQQ01000005">
    <property type="protein sequence ID" value="TGE37168.1"/>
    <property type="molecule type" value="Genomic_DNA"/>
</dbReference>
<name>A0A4Z0R319_9FIRM</name>
<protein>
    <submittedName>
        <fullName evidence="1">DUF429 domain-containing protein</fullName>
    </submittedName>
</protein>
<dbReference type="OrthoDB" id="2111554at2"/>
<dbReference type="Proteomes" id="UP000298460">
    <property type="component" value="Unassembled WGS sequence"/>
</dbReference>
<proteinExistence type="predicted"/>
<evidence type="ECO:0000313" key="1">
    <source>
        <dbReference type="EMBL" id="TGE37168.1"/>
    </source>
</evidence>
<comment type="caution">
    <text evidence="1">The sequence shown here is derived from an EMBL/GenBank/DDBJ whole genome shotgun (WGS) entry which is preliminary data.</text>
</comment>
<sequence length="256" mass="28553">MDFKRVIGIGWDVGGWMGNKQDVASVTWKVGSEELEWLGTPNQFSLPIGSLLSTQMLIEKAVAKNNIELLEESLVVIGIDAPLGFPTDFVQLVSGETVECFRPLREIDNKLAYRDTDRHIYNELDNKKPLSATFDKLGNNCTVAVCHINKWCKEDGYSIHPMTNNPIDKKIIIEVYPALVKPSQVGEVKSPLKELLPKNIPYPSDAYDAAICAIMAVAYGADGKFLQLPKLIHPPDHLDSVNKEGWIYHFPRGTCT</sequence>
<accession>A0A4Z0R319</accession>